<organism evidence="1 2">
    <name type="scientific">Boeremia exigua</name>
    <dbReference type="NCBI Taxonomy" id="749465"/>
    <lineage>
        <taxon>Eukaryota</taxon>
        <taxon>Fungi</taxon>
        <taxon>Dikarya</taxon>
        <taxon>Ascomycota</taxon>
        <taxon>Pezizomycotina</taxon>
        <taxon>Dothideomycetes</taxon>
        <taxon>Pleosporomycetidae</taxon>
        <taxon>Pleosporales</taxon>
        <taxon>Pleosporineae</taxon>
        <taxon>Didymellaceae</taxon>
        <taxon>Boeremia</taxon>
    </lineage>
</organism>
<proteinExistence type="predicted"/>
<dbReference type="Proteomes" id="UP001153331">
    <property type="component" value="Unassembled WGS sequence"/>
</dbReference>
<evidence type="ECO:0000313" key="1">
    <source>
        <dbReference type="EMBL" id="KAJ8106781.1"/>
    </source>
</evidence>
<sequence length="107" mass="11718">MIMLVAVLATVALTEYHNLAFRQHGIQQYCRGNEDPQRDPARGTASVPWSSDLAALEAHDSFSNLPRIAPAQTLTAVKLKLDPCLLPLANVPSITTPNTQHAMSWEI</sequence>
<comment type="caution">
    <text evidence="1">The sequence shown here is derived from an EMBL/GenBank/DDBJ whole genome shotgun (WGS) entry which is preliminary data.</text>
</comment>
<gene>
    <name evidence="1" type="ORF">OPT61_g9316</name>
</gene>
<reference evidence="1" key="1">
    <citation type="submission" date="2022-11" db="EMBL/GenBank/DDBJ databases">
        <title>Genome Sequence of Boeremia exigua.</title>
        <authorList>
            <person name="Buettner E."/>
        </authorList>
    </citation>
    <scope>NUCLEOTIDE SEQUENCE</scope>
    <source>
        <strain evidence="1">CU02</strain>
    </source>
</reference>
<name>A0ACC2HUZ3_9PLEO</name>
<dbReference type="EMBL" id="JAPHNI010001079">
    <property type="protein sequence ID" value="KAJ8106781.1"/>
    <property type="molecule type" value="Genomic_DNA"/>
</dbReference>
<protein>
    <submittedName>
        <fullName evidence="1">Uncharacterized protein</fullName>
    </submittedName>
</protein>
<evidence type="ECO:0000313" key="2">
    <source>
        <dbReference type="Proteomes" id="UP001153331"/>
    </source>
</evidence>
<accession>A0ACC2HUZ3</accession>
<keyword evidence="2" id="KW-1185">Reference proteome</keyword>